<gene>
    <name evidence="5" type="primary">LOC106457824</name>
</gene>
<evidence type="ECO:0000313" key="5">
    <source>
        <dbReference type="RefSeq" id="XP_022239581.1"/>
    </source>
</evidence>
<organism evidence="4 5">
    <name type="scientific">Limulus polyphemus</name>
    <name type="common">Atlantic horseshoe crab</name>
    <dbReference type="NCBI Taxonomy" id="6850"/>
    <lineage>
        <taxon>Eukaryota</taxon>
        <taxon>Metazoa</taxon>
        <taxon>Ecdysozoa</taxon>
        <taxon>Arthropoda</taxon>
        <taxon>Chelicerata</taxon>
        <taxon>Merostomata</taxon>
        <taxon>Xiphosura</taxon>
        <taxon>Limulidae</taxon>
        <taxon>Limulus</taxon>
    </lineage>
</organism>
<keyword evidence="4" id="KW-1185">Reference proteome</keyword>
<reference evidence="5" key="1">
    <citation type="submission" date="2025-08" db="UniProtKB">
        <authorList>
            <consortium name="RefSeq"/>
        </authorList>
    </citation>
    <scope>IDENTIFICATION</scope>
    <source>
        <tissue evidence="5">Muscle</tissue>
    </source>
</reference>
<keyword evidence="1" id="KW-0880">Kelch repeat</keyword>
<name>A0ABM1S7H6_LIMPO</name>
<dbReference type="SUPFAM" id="SSF117281">
    <property type="entry name" value="Kelch motif"/>
    <property type="match status" value="2"/>
</dbReference>
<accession>A0ABM1S7H6</accession>
<keyword evidence="2" id="KW-0677">Repeat</keyword>
<feature type="region of interest" description="Disordered" evidence="3">
    <location>
        <begin position="446"/>
        <end position="490"/>
    </location>
</feature>
<feature type="region of interest" description="Disordered" evidence="3">
    <location>
        <begin position="756"/>
        <end position="795"/>
    </location>
</feature>
<dbReference type="InterPro" id="IPR051568">
    <property type="entry name" value="LZTR1/Attractin"/>
</dbReference>
<dbReference type="Pfam" id="PF24681">
    <property type="entry name" value="Kelch_KLHDC2_KLHL20_DRC7"/>
    <property type="match status" value="1"/>
</dbReference>
<proteinExistence type="predicted"/>
<dbReference type="PANTHER" id="PTHR46376:SF1">
    <property type="entry name" value="LEUCINE-ZIPPER-LIKE TRANSCRIPTIONAL REGULATOR 1"/>
    <property type="match status" value="1"/>
</dbReference>
<evidence type="ECO:0000256" key="1">
    <source>
        <dbReference type="ARBA" id="ARBA00022441"/>
    </source>
</evidence>
<evidence type="ECO:0000256" key="3">
    <source>
        <dbReference type="SAM" id="MobiDB-lite"/>
    </source>
</evidence>
<feature type="compositionally biased region" description="Basic and acidic residues" evidence="3">
    <location>
        <begin position="759"/>
        <end position="780"/>
    </location>
</feature>
<dbReference type="InterPro" id="IPR015915">
    <property type="entry name" value="Kelch-typ_b-propeller"/>
</dbReference>
<dbReference type="Pfam" id="PF01344">
    <property type="entry name" value="Kelch_1"/>
    <property type="match status" value="1"/>
</dbReference>
<dbReference type="Proteomes" id="UP000694941">
    <property type="component" value="Unplaced"/>
</dbReference>
<sequence>MSPLKGSGKTSRRTNKRTGKAIMWSMVQVGGVTRDNTSDICQAPCSRSKHAMCATKGGLFYLLGGRSGNLALKDFWRFNPIQNEWERVRCHGNNPPCLQDHTIVAWKKQLYVFGGEVGFASTGETPLWVFDIETGVWKKQHARGMTISQPTGRRGHTAVIYHDVMYVYGGYQDLKGSSSELWSFDLGTEKWHLALLPNYLEQPPPCHDHSAVVQDGSMWVYGGMTDLLERSDFWRLDFETHQWSRVRAVKGPGELHGHSAVAFNNHMYIFGGERGGVIQDDLWSYDFLTETWERIMTEGITPQPRCSHVVVVNLQKEDLHKSNSQQSKVPTLGIQEKTPLPSHPPKSISMCFGQPSNDPEDKRRETKCKSHVVSRLCSKRTGAVDDEDSTVYITTYNPGTAQVNLRSLREKFQSSRLIRSISSGSYNILHHQGDNIRDELERLVEETPPPQQRPLARQSIQKSHSSDAVLESDSESSTPQHKLRPRSEALPFKDQSALFDEVVSNSPDNRCLRQLRTSQSVYQFCWTSDEKVTNGDSSAASHDTTFPQNVSSNKLVQGDLGYHGSQYTSTRTSRLIYEGPLSTVRDVEEENSEASVISEVDHQRISLEPAGDLLIEFEDPDHLESERPKSSGYTSCATLSDLTSQLCTPNVESRGFPHSVSQCSGYHSITEEEAIGKDSHREFAGCLNSAKSKKKPFRSREFPFELKMLNLIENPMSGLNVKQNVAAAGKGRSRSWDRASHRKDVVSYPLYSKTTTLSEPREKDKKKISLREVTKRDRQSKSPLKKWTVSGSPGRSRIEQHNWELCMYVFGGRERGATTVDRQPIPVWKLYV</sequence>
<dbReference type="RefSeq" id="XP_022239581.1">
    <property type="nucleotide sequence ID" value="XM_022383873.1"/>
</dbReference>
<dbReference type="GeneID" id="106457824"/>
<feature type="region of interest" description="Disordered" evidence="3">
    <location>
        <begin position="321"/>
        <end position="348"/>
    </location>
</feature>
<protein>
    <submittedName>
        <fullName evidence="5">Uncharacterized protein LOC106457824 isoform X1</fullName>
    </submittedName>
</protein>
<evidence type="ECO:0000256" key="2">
    <source>
        <dbReference type="ARBA" id="ARBA00022737"/>
    </source>
</evidence>
<dbReference type="PANTHER" id="PTHR46376">
    <property type="entry name" value="LEUCINE-ZIPPER-LIKE TRANSCRIPTIONAL REGULATOR 1"/>
    <property type="match status" value="1"/>
</dbReference>
<dbReference type="InterPro" id="IPR006652">
    <property type="entry name" value="Kelch_1"/>
</dbReference>
<evidence type="ECO:0000313" key="4">
    <source>
        <dbReference type="Proteomes" id="UP000694941"/>
    </source>
</evidence>
<dbReference type="Gene3D" id="2.120.10.80">
    <property type="entry name" value="Kelch-type beta propeller"/>
    <property type="match status" value="2"/>
</dbReference>